<dbReference type="Proteomes" id="UP000664096">
    <property type="component" value="Unassembled WGS sequence"/>
</dbReference>
<keyword evidence="4 6" id="KW-0472">Membrane</keyword>
<evidence type="ECO:0000256" key="6">
    <source>
        <dbReference type="SAM" id="Phobius"/>
    </source>
</evidence>
<dbReference type="InterPro" id="IPR000160">
    <property type="entry name" value="GGDEF_dom"/>
</dbReference>
<dbReference type="GO" id="GO:0016020">
    <property type="term" value="C:membrane"/>
    <property type="evidence" value="ECO:0007669"/>
    <property type="project" value="UniProtKB-SubCell"/>
</dbReference>
<dbReference type="InterPro" id="IPR029787">
    <property type="entry name" value="Nucleotide_cyclase"/>
</dbReference>
<comment type="subcellular location">
    <subcellularLocation>
        <location evidence="1">Membrane</location>
    </subcellularLocation>
</comment>
<dbReference type="PANTHER" id="PTHR46663">
    <property type="entry name" value="DIGUANYLATE CYCLASE DGCT-RELATED"/>
    <property type="match status" value="1"/>
</dbReference>
<evidence type="ECO:0000256" key="4">
    <source>
        <dbReference type="ARBA" id="ARBA00023136"/>
    </source>
</evidence>
<feature type="domain" description="GGDEF" evidence="8">
    <location>
        <begin position="338"/>
        <end position="472"/>
    </location>
</feature>
<dbReference type="NCBIfam" id="TIGR00254">
    <property type="entry name" value="GGDEF"/>
    <property type="match status" value="1"/>
</dbReference>
<feature type="transmembrane region" description="Helical" evidence="6">
    <location>
        <begin position="16"/>
        <end position="41"/>
    </location>
</feature>
<dbReference type="InterPro" id="IPR052163">
    <property type="entry name" value="DGC-Regulatory_Protein"/>
</dbReference>
<evidence type="ECO:0000259" key="7">
    <source>
        <dbReference type="PROSITE" id="PS50839"/>
    </source>
</evidence>
<dbReference type="SMART" id="SM01079">
    <property type="entry name" value="CHASE"/>
    <property type="match status" value="1"/>
</dbReference>
<dbReference type="GO" id="GO:0003824">
    <property type="term" value="F:catalytic activity"/>
    <property type="evidence" value="ECO:0007669"/>
    <property type="project" value="UniProtKB-ARBA"/>
</dbReference>
<dbReference type="PROSITE" id="PS51257">
    <property type="entry name" value="PROKAR_LIPOPROTEIN"/>
    <property type="match status" value="1"/>
</dbReference>
<feature type="domain" description="CHASE" evidence="7">
    <location>
        <begin position="119"/>
        <end position="213"/>
    </location>
</feature>
<feature type="transmembrane region" description="Helical" evidence="6">
    <location>
        <begin position="277"/>
        <end position="298"/>
    </location>
</feature>
<dbReference type="SMART" id="SM00267">
    <property type="entry name" value="GGDEF"/>
    <property type="match status" value="1"/>
</dbReference>
<dbReference type="PANTHER" id="PTHR46663:SF2">
    <property type="entry name" value="GGDEF DOMAIN-CONTAINING PROTEIN"/>
    <property type="match status" value="1"/>
</dbReference>
<evidence type="ECO:0000256" key="5">
    <source>
        <dbReference type="SAM" id="MobiDB-lite"/>
    </source>
</evidence>
<dbReference type="AlphaFoldDB" id="A0A939EIB8"/>
<dbReference type="InterPro" id="IPR006189">
    <property type="entry name" value="CHASE_dom"/>
</dbReference>
<reference evidence="9" key="1">
    <citation type="submission" date="2020-12" db="EMBL/GenBank/DDBJ databases">
        <title>Oil enriched cultivation method for isolating marine PHA-producing bacteria.</title>
        <authorList>
            <person name="Zheng W."/>
            <person name="Yu S."/>
            <person name="Huang Y."/>
        </authorList>
    </citation>
    <scope>NUCLEOTIDE SEQUENCE</scope>
    <source>
        <strain evidence="9">SY-2-12</strain>
    </source>
</reference>
<dbReference type="SUPFAM" id="SSF55073">
    <property type="entry name" value="Nucleotide cyclase"/>
    <property type="match status" value="1"/>
</dbReference>
<evidence type="ECO:0000313" key="10">
    <source>
        <dbReference type="Proteomes" id="UP000664096"/>
    </source>
</evidence>
<evidence type="ECO:0000256" key="3">
    <source>
        <dbReference type="ARBA" id="ARBA00022989"/>
    </source>
</evidence>
<sequence>MGLSVSRDAFFRLNGVLVAFAVAAACFLTGIAVTAHIGALVQREHVLQHKRQATASLSEARARLEGEFNRTVAHGVGIKAYVAQFDKQAFEAAEFREIAIDLLEENPAIRSIGLAPDNVVRAVFPSEPNKAALGLDYRTNALQWPAVNEAMQSRQVVIAGPTALVQGGRALMIRIPVFPAAYPGQSVDERSYWGTATLILDIEAVMASAGIENSVNGTLISIIDKTAHESGNTVVFGNQNFQGKDYVSVPLNLPGGLNWEVLGYPQAGWENSSDNVLITRVVGFAISLIFGALTFLLISEVYKVRSMALHDPLTGLANRRLLEERMQQMAVQCNRSGAGFEIFYVDLDAFKPVNDNFGHGVGDKLLIEVGQRLLNEVRQSDTVARVGGDEFIVLTPGNMRRQEKEGFQKRLSDKVSKAFECAGARINVKASFGSASYPGDASTVDDLLRIADGRMYAHKARSKKNPRDIPEKGLPQAG</sequence>
<keyword evidence="3 6" id="KW-1133">Transmembrane helix</keyword>
<accession>A0A939EIB8</accession>
<feature type="region of interest" description="Disordered" evidence="5">
    <location>
        <begin position="457"/>
        <end position="478"/>
    </location>
</feature>
<evidence type="ECO:0000256" key="2">
    <source>
        <dbReference type="ARBA" id="ARBA00022692"/>
    </source>
</evidence>
<dbReference type="Gene3D" id="3.30.450.350">
    <property type="entry name" value="CHASE domain"/>
    <property type="match status" value="1"/>
</dbReference>
<dbReference type="InterPro" id="IPR043128">
    <property type="entry name" value="Rev_trsase/Diguanyl_cyclase"/>
</dbReference>
<comment type="caution">
    <text evidence="9">The sequence shown here is derived from an EMBL/GenBank/DDBJ whole genome shotgun (WGS) entry which is preliminary data.</text>
</comment>
<protein>
    <submittedName>
        <fullName evidence="9">Sensor domain-containing diguanylate cyclase</fullName>
    </submittedName>
</protein>
<dbReference type="EMBL" id="JAEKJZ010000005">
    <property type="protein sequence ID" value="MBN9672803.1"/>
    <property type="molecule type" value="Genomic_DNA"/>
</dbReference>
<dbReference type="GO" id="GO:0007165">
    <property type="term" value="P:signal transduction"/>
    <property type="evidence" value="ECO:0007669"/>
    <property type="project" value="UniProtKB-ARBA"/>
</dbReference>
<dbReference type="InterPro" id="IPR042240">
    <property type="entry name" value="CHASE_sf"/>
</dbReference>
<dbReference type="PROSITE" id="PS50839">
    <property type="entry name" value="CHASE"/>
    <property type="match status" value="1"/>
</dbReference>
<name>A0A939EIB8_9HYPH</name>
<dbReference type="PROSITE" id="PS50887">
    <property type="entry name" value="GGDEF"/>
    <property type="match status" value="1"/>
</dbReference>
<dbReference type="Gene3D" id="3.30.70.270">
    <property type="match status" value="1"/>
</dbReference>
<keyword evidence="2 6" id="KW-0812">Transmembrane</keyword>
<dbReference type="Pfam" id="PF00990">
    <property type="entry name" value="GGDEF"/>
    <property type="match status" value="1"/>
</dbReference>
<evidence type="ECO:0000256" key="1">
    <source>
        <dbReference type="ARBA" id="ARBA00004370"/>
    </source>
</evidence>
<dbReference type="CDD" id="cd01949">
    <property type="entry name" value="GGDEF"/>
    <property type="match status" value="1"/>
</dbReference>
<evidence type="ECO:0000259" key="8">
    <source>
        <dbReference type="PROSITE" id="PS50887"/>
    </source>
</evidence>
<proteinExistence type="predicted"/>
<gene>
    <name evidence="9" type="ORF">JF539_20780</name>
</gene>
<dbReference type="Pfam" id="PF03924">
    <property type="entry name" value="CHASE"/>
    <property type="match status" value="1"/>
</dbReference>
<evidence type="ECO:0000313" key="9">
    <source>
        <dbReference type="EMBL" id="MBN9672803.1"/>
    </source>
</evidence>
<organism evidence="9 10">
    <name type="scientific">Roseibium aggregatum</name>
    <dbReference type="NCBI Taxonomy" id="187304"/>
    <lineage>
        <taxon>Bacteria</taxon>
        <taxon>Pseudomonadati</taxon>
        <taxon>Pseudomonadota</taxon>
        <taxon>Alphaproteobacteria</taxon>
        <taxon>Hyphomicrobiales</taxon>
        <taxon>Stappiaceae</taxon>
        <taxon>Roseibium</taxon>
    </lineage>
</organism>